<dbReference type="EMBL" id="CP137314">
    <property type="protein sequence ID" value="WQF89924.1"/>
    <property type="molecule type" value="Genomic_DNA"/>
</dbReference>
<keyword evidence="3" id="KW-0183">Conidiation</keyword>
<dbReference type="SUPFAM" id="SSF54616">
    <property type="entry name" value="DNA-binding domain of Mlu1-box binding protein MBP1"/>
    <property type="match status" value="1"/>
</dbReference>
<dbReference type="KEGG" id="cdet:87951438"/>
<dbReference type="Proteomes" id="UP001322277">
    <property type="component" value="Chromosome 10"/>
</dbReference>
<dbReference type="GO" id="GO:1990862">
    <property type="term" value="C:nuclear membrane complex Bqt3-Bqt4"/>
    <property type="evidence" value="ECO:0007669"/>
    <property type="project" value="InterPro"/>
</dbReference>
<dbReference type="PANTHER" id="PTHR38044:SF1">
    <property type="entry name" value="BOUQUET FORMATION PROTEIN 4"/>
    <property type="match status" value="1"/>
</dbReference>
<gene>
    <name evidence="5" type="ORF">CDEST_14938</name>
</gene>
<evidence type="ECO:0000256" key="1">
    <source>
        <dbReference type="ARBA" id="ARBA00004123"/>
    </source>
</evidence>
<dbReference type="InterPro" id="IPR003163">
    <property type="entry name" value="Tscrpt_reg_HTH_APSES-type"/>
</dbReference>
<reference evidence="6" key="1">
    <citation type="journal article" date="2023" name="bioRxiv">
        <title>Complete genome of the Medicago anthracnose fungus, Colletotrichum destructivum, reveals a mini-chromosome-like region within a core chromosome.</title>
        <authorList>
            <person name="Lapalu N."/>
            <person name="Simon A."/>
            <person name="Lu A."/>
            <person name="Plaumann P.-L."/>
            <person name="Amselem J."/>
            <person name="Pigne S."/>
            <person name="Auger A."/>
            <person name="Koch C."/>
            <person name="Dallery J.-F."/>
            <person name="O'Connell R.J."/>
        </authorList>
    </citation>
    <scope>NUCLEOTIDE SEQUENCE [LARGE SCALE GENOMIC DNA]</scope>
    <source>
        <strain evidence="6">CBS 520.97</strain>
    </source>
</reference>
<keyword evidence="6" id="KW-1185">Reference proteome</keyword>
<dbReference type="InterPro" id="IPR037548">
    <property type="entry name" value="Bqt4"/>
</dbReference>
<organism evidence="5 6">
    <name type="scientific">Colletotrichum destructivum</name>
    <dbReference type="NCBI Taxonomy" id="34406"/>
    <lineage>
        <taxon>Eukaryota</taxon>
        <taxon>Fungi</taxon>
        <taxon>Dikarya</taxon>
        <taxon>Ascomycota</taxon>
        <taxon>Pezizomycotina</taxon>
        <taxon>Sordariomycetes</taxon>
        <taxon>Hypocreomycetidae</taxon>
        <taxon>Glomerellales</taxon>
        <taxon>Glomerellaceae</taxon>
        <taxon>Colletotrichum</taxon>
        <taxon>Colletotrichum destructivum species complex</taxon>
    </lineage>
</organism>
<comment type="subcellular location">
    <subcellularLocation>
        <location evidence="1">Nucleus</location>
    </subcellularLocation>
</comment>
<name>A0AAX4J2X0_9PEZI</name>
<feature type="domain" description="HTH APSES-type" evidence="4">
    <location>
        <begin position="140"/>
        <end position="244"/>
    </location>
</feature>
<proteinExistence type="predicted"/>
<dbReference type="InterPro" id="IPR018004">
    <property type="entry name" value="KilA/APSES_HTH"/>
</dbReference>
<dbReference type="GO" id="GO:0030435">
    <property type="term" value="P:sporulation resulting in formation of a cellular spore"/>
    <property type="evidence" value="ECO:0007669"/>
    <property type="project" value="UniProtKB-KW"/>
</dbReference>
<dbReference type="RefSeq" id="XP_062787145.1">
    <property type="nucleotide sequence ID" value="XM_062931094.1"/>
</dbReference>
<evidence type="ECO:0000256" key="3">
    <source>
        <dbReference type="ARBA" id="ARBA00023321"/>
    </source>
</evidence>
<dbReference type="AlphaFoldDB" id="A0AAX4J2X0"/>
<keyword evidence="2" id="KW-0749">Sporulation</keyword>
<dbReference type="SMART" id="SM01252">
    <property type="entry name" value="KilA-N"/>
    <property type="match status" value="1"/>
</dbReference>
<accession>A0AAX4J2X0</accession>
<dbReference type="PROSITE" id="PS51299">
    <property type="entry name" value="HTH_APSES"/>
    <property type="match status" value="1"/>
</dbReference>
<dbReference type="GO" id="GO:0048315">
    <property type="term" value="P:conidium formation"/>
    <property type="evidence" value="ECO:0007669"/>
    <property type="project" value="UniProtKB-KW"/>
</dbReference>
<dbReference type="PANTHER" id="PTHR38044">
    <property type="entry name" value="BOUQUET FORMATION PROTEIN 4"/>
    <property type="match status" value="1"/>
</dbReference>
<dbReference type="InterPro" id="IPR036887">
    <property type="entry name" value="HTH_APSES_sf"/>
</dbReference>
<evidence type="ECO:0000256" key="2">
    <source>
        <dbReference type="ARBA" id="ARBA00022969"/>
    </source>
</evidence>
<sequence length="244" mass="27575">MILLLNYFKVRLPDTYRYYINSKKPTWSDVVETIYTLAQAGEHKTGLALHRKTVPTTLTTSSSTSFVKNEDREVFSSCKKDHIAANCSTAVHPELLPHDNPSATAPERRLPAKRNPLMVEDGPSHNELVSRRSGVFEYVHLHAPMPKGIFFGIFKSSPDHYFLLRRIPDDFVSACGMFKATFPYAEASEEEVERKYIKSFATTCPEETAGNVWVPPEHALTLAKEYGISPWVRALLNPAKVDVY</sequence>
<evidence type="ECO:0000313" key="6">
    <source>
        <dbReference type="Proteomes" id="UP001322277"/>
    </source>
</evidence>
<evidence type="ECO:0000259" key="4">
    <source>
        <dbReference type="PROSITE" id="PS51299"/>
    </source>
</evidence>
<dbReference type="GO" id="GO:0003677">
    <property type="term" value="F:DNA binding"/>
    <property type="evidence" value="ECO:0007669"/>
    <property type="project" value="InterPro"/>
</dbReference>
<protein>
    <submittedName>
        <fullName evidence="5">Bouquet formation protein</fullName>
    </submittedName>
</protein>
<dbReference type="GeneID" id="87951438"/>
<evidence type="ECO:0000313" key="5">
    <source>
        <dbReference type="EMBL" id="WQF89924.1"/>
    </source>
</evidence>
<dbReference type="GO" id="GO:0070197">
    <property type="term" value="P:meiotic attachment of telomere to nuclear envelope"/>
    <property type="evidence" value="ECO:0007669"/>
    <property type="project" value="InterPro"/>
</dbReference>
<dbReference type="GO" id="GO:0044820">
    <property type="term" value="P:mitotic telomere tethering at nuclear periphery"/>
    <property type="evidence" value="ECO:0007669"/>
    <property type="project" value="TreeGrafter"/>
</dbReference>